<name>A0A2W7NAP4_9BACT</name>
<accession>A0A2W7NAP4</accession>
<evidence type="ECO:0000313" key="3">
    <source>
        <dbReference type="Proteomes" id="UP000249239"/>
    </source>
</evidence>
<sequence>MIRFFWNEEWKELIFEAGALRKRYAVSNFGRIASFSDSIENGDLIKGGVLQGYSTLPMRPYGKSKTFYVHKLVAEFFVAKENDDQTYVIHLDYNKKNNFYKNLKWADKHEMLAHQKENPVVIESREKQKGRLSDQGHKLTATQVMRLKMKMNDPNRKTRLKMLAKQFGISEMQLYRIKSGENWGHITVETEPKKQ</sequence>
<dbReference type="InterPro" id="IPR044925">
    <property type="entry name" value="His-Me_finger_sf"/>
</dbReference>
<dbReference type="SUPFAM" id="SSF54060">
    <property type="entry name" value="His-Me finger endonucleases"/>
    <property type="match status" value="1"/>
</dbReference>
<dbReference type="EMBL" id="QKZK01000009">
    <property type="protein sequence ID" value="PZX17465.1"/>
    <property type="molecule type" value="Genomic_DNA"/>
</dbReference>
<dbReference type="AlphaFoldDB" id="A0A2W7NAP4"/>
<evidence type="ECO:0000259" key="1">
    <source>
        <dbReference type="Pfam" id="PF07463"/>
    </source>
</evidence>
<dbReference type="Pfam" id="PF07463">
    <property type="entry name" value="NUMOD4"/>
    <property type="match status" value="1"/>
</dbReference>
<comment type="caution">
    <text evidence="2">The sequence shown here is derived from an EMBL/GenBank/DDBJ whole genome shotgun (WGS) entry which is preliminary data.</text>
</comment>
<reference evidence="2 3" key="1">
    <citation type="submission" date="2018-06" db="EMBL/GenBank/DDBJ databases">
        <title>Genomic Encyclopedia of Archaeal and Bacterial Type Strains, Phase II (KMG-II): from individual species to whole genera.</title>
        <authorList>
            <person name="Goeker M."/>
        </authorList>
    </citation>
    <scope>NUCLEOTIDE SEQUENCE [LARGE SCALE GENOMIC DNA]</scope>
    <source>
        <strain evidence="2 3">DSM 6779</strain>
    </source>
</reference>
<dbReference type="GO" id="GO:0016788">
    <property type="term" value="F:hydrolase activity, acting on ester bonds"/>
    <property type="evidence" value="ECO:0007669"/>
    <property type="project" value="InterPro"/>
</dbReference>
<evidence type="ECO:0000313" key="2">
    <source>
        <dbReference type="EMBL" id="PZX17465.1"/>
    </source>
</evidence>
<feature type="domain" description="NUMOD4" evidence="1">
    <location>
        <begin position="8"/>
        <end position="53"/>
    </location>
</feature>
<proteinExistence type="predicted"/>
<gene>
    <name evidence="2" type="ORF">LX69_01515</name>
</gene>
<dbReference type="InterPro" id="IPR010902">
    <property type="entry name" value="NUMOD4"/>
</dbReference>
<keyword evidence="3" id="KW-1185">Reference proteome</keyword>
<organism evidence="2 3">
    <name type="scientific">Breznakibacter xylanolyticus</name>
    <dbReference type="NCBI Taxonomy" id="990"/>
    <lineage>
        <taxon>Bacteria</taxon>
        <taxon>Pseudomonadati</taxon>
        <taxon>Bacteroidota</taxon>
        <taxon>Bacteroidia</taxon>
        <taxon>Marinilabiliales</taxon>
        <taxon>Marinilabiliaceae</taxon>
        <taxon>Breznakibacter</taxon>
    </lineage>
</organism>
<dbReference type="Gene3D" id="3.90.75.20">
    <property type="match status" value="1"/>
</dbReference>
<dbReference type="Proteomes" id="UP000249239">
    <property type="component" value="Unassembled WGS sequence"/>
</dbReference>
<protein>
    <submittedName>
        <fullName evidence="2">NUMOD4 motif-containing protein</fullName>
    </submittedName>
</protein>
<dbReference type="OrthoDB" id="6631788at2"/>
<dbReference type="RefSeq" id="WP_111445187.1">
    <property type="nucleotide sequence ID" value="NZ_QKZK01000009.1"/>
</dbReference>